<comment type="caution">
    <text evidence="9">The sequence shown here is derived from an EMBL/GenBank/DDBJ whole genome shotgun (WGS) entry which is preliminary data.</text>
</comment>
<keyword evidence="5 7" id="KW-1133">Transmembrane helix</keyword>
<dbReference type="InterPro" id="IPR051311">
    <property type="entry name" value="DedA_domain"/>
</dbReference>
<dbReference type="AlphaFoldDB" id="A0A841Q4N3"/>
<dbReference type="InterPro" id="IPR032816">
    <property type="entry name" value="VTT_dom"/>
</dbReference>
<feature type="transmembrane region" description="Helical" evidence="7">
    <location>
        <begin position="12"/>
        <end position="30"/>
    </location>
</feature>
<dbReference type="Pfam" id="PF09335">
    <property type="entry name" value="VTT_dom"/>
    <property type="match status" value="1"/>
</dbReference>
<dbReference type="Proteomes" id="UP000581688">
    <property type="component" value="Unassembled WGS sequence"/>
</dbReference>
<feature type="transmembrane region" description="Helical" evidence="7">
    <location>
        <begin position="139"/>
        <end position="159"/>
    </location>
</feature>
<proteinExistence type="inferred from homology"/>
<reference evidence="9 10" key="1">
    <citation type="submission" date="2020-08" db="EMBL/GenBank/DDBJ databases">
        <title>Genomic Encyclopedia of Type Strains, Phase IV (KMG-IV): sequencing the most valuable type-strain genomes for metagenomic binning, comparative biology and taxonomic classification.</title>
        <authorList>
            <person name="Goeker M."/>
        </authorList>
    </citation>
    <scope>NUCLEOTIDE SEQUENCE [LARGE SCALE GENOMIC DNA]</scope>
    <source>
        <strain evidence="9 10">DSM 19612</strain>
    </source>
</reference>
<comment type="similarity">
    <text evidence="2">Belongs to the DedA family.</text>
</comment>
<gene>
    <name evidence="9" type="ORF">HNQ94_001802</name>
</gene>
<evidence type="ECO:0000256" key="3">
    <source>
        <dbReference type="ARBA" id="ARBA00022475"/>
    </source>
</evidence>
<feature type="transmembrane region" description="Helical" evidence="7">
    <location>
        <begin position="179"/>
        <end position="196"/>
    </location>
</feature>
<name>A0A841Q4N3_9BACI</name>
<evidence type="ECO:0000259" key="8">
    <source>
        <dbReference type="Pfam" id="PF09335"/>
    </source>
</evidence>
<keyword evidence="3" id="KW-1003">Cell membrane</keyword>
<evidence type="ECO:0000313" key="10">
    <source>
        <dbReference type="Proteomes" id="UP000581688"/>
    </source>
</evidence>
<dbReference type="PANTHER" id="PTHR42709:SF6">
    <property type="entry name" value="UNDECAPRENYL PHOSPHATE TRANSPORTER A"/>
    <property type="match status" value="1"/>
</dbReference>
<evidence type="ECO:0000256" key="2">
    <source>
        <dbReference type="ARBA" id="ARBA00010792"/>
    </source>
</evidence>
<feature type="transmembrane region" description="Helical" evidence="7">
    <location>
        <begin position="50"/>
        <end position="72"/>
    </location>
</feature>
<dbReference type="PANTHER" id="PTHR42709">
    <property type="entry name" value="ALKALINE PHOSPHATASE LIKE PROTEIN"/>
    <property type="match status" value="1"/>
</dbReference>
<sequence length="204" mass="23060">MDNWLINIMNEFGYMGILFLIALENVFPPVPSEVILTFGGFITTTSNLTVMGVVISATAGSVIGAMILYGIGLQLSVERLEKIVERWGHILRLTKKDVRKADAWFDKYGPWTVFFCRFIPIIRSLISVPAGMSNMNLPLFLSLTTLGTFIWNIVLVNLGASVGDSWEEIVHYMELYSKVIYVAVAVLFVLFITLFIRKRKTKRI</sequence>
<evidence type="ECO:0000256" key="4">
    <source>
        <dbReference type="ARBA" id="ARBA00022692"/>
    </source>
</evidence>
<evidence type="ECO:0000313" key="9">
    <source>
        <dbReference type="EMBL" id="MBB6453354.1"/>
    </source>
</evidence>
<keyword evidence="6 7" id="KW-0472">Membrane</keyword>
<protein>
    <submittedName>
        <fullName evidence="9">Membrane protein DedA with SNARE-associated domain</fullName>
    </submittedName>
</protein>
<comment type="subcellular location">
    <subcellularLocation>
        <location evidence="1">Cell membrane</location>
        <topology evidence="1">Multi-pass membrane protein</topology>
    </subcellularLocation>
</comment>
<keyword evidence="4 7" id="KW-0812">Transmembrane</keyword>
<evidence type="ECO:0000256" key="1">
    <source>
        <dbReference type="ARBA" id="ARBA00004651"/>
    </source>
</evidence>
<keyword evidence="10" id="KW-1185">Reference proteome</keyword>
<evidence type="ECO:0000256" key="5">
    <source>
        <dbReference type="ARBA" id="ARBA00022989"/>
    </source>
</evidence>
<feature type="domain" description="VTT" evidence="8">
    <location>
        <begin position="30"/>
        <end position="160"/>
    </location>
</feature>
<evidence type="ECO:0000256" key="7">
    <source>
        <dbReference type="SAM" id="Phobius"/>
    </source>
</evidence>
<organism evidence="9 10">
    <name type="scientific">Salirhabdus euzebyi</name>
    <dbReference type="NCBI Taxonomy" id="394506"/>
    <lineage>
        <taxon>Bacteria</taxon>
        <taxon>Bacillati</taxon>
        <taxon>Bacillota</taxon>
        <taxon>Bacilli</taxon>
        <taxon>Bacillales</taxon>
        <taxon>Bacillaceae</taxon>
        <taxon>Salirhabdus</taxon>
    </lineage>
</organism>
<dbReference type="EMBL" id="JACHGH010000004">
    <property type="protein sequence ID" value="MBB6453354.1"/>
    <property type="molecule type" value="Genomic_DNA"/>
</dbReference>
<evidence type="ECO:0000256" key="6">
    <source>
        <dbReference type="ARBA" id="ARBA00023136"/>
    </source>
</evidence>
<dbReference type="GO" id="GO:0005886">
    <property type="term" value="C:plasma membrane"/>
    <property type="evidence" value="ECO:0007669"/>
    <property type="project" value="UniProtKB-SubCell"/>
</dbReference>
<dbReference type="RefSeq" id="WP_174497852.1">
    <property type="nucleotide sequence ID" value="NZ_CADDWK010000021.1"/>
</dbReference>
<accession>A0A841Q4N3</accession>